<keyword evidence="2" id="KW-0812">Transmembrane</keyword>
<dbReference type="STRING" id="1745343.A0A2J6PM48"/>
<feature type="region of interest" description="Disordered" evidence="1">
    <location>
        <begin position="430"/>
        <end position="506"/>
    </location>
</feature>
<sequence length="506" mass="57278">MIGRREETQEQRNEREGAEYESELVDILDLVDPEVQALQTLTNVQNSLVVPYLGKFLNRRPTYTLSRRPADEESESTASDADAEDRKEKEKQRPVVEKRPSAPRTYTGGTLSTITSRVNDKYYAVLPHGVTLPGWSEEEKLELNDHVRHMMHSKRSKFKRGMKGFGQYVRKPLGLFVTVYATLITLFGLIWVLFLIGWINVGGRHDYIINVIDNVLVALFAIIGDGLAPFRAVDTYHMCFIAHYHHLTWRLRKERALPKLQDHNDLPAVQPDQVQDVEKQEYSVLSPEQQRKLAHHQKKFARSHSFYKPHETTTHHAFPLHLLVTVVVLLDCHSLLQIALGTCTWSISYHVRPFALTTVILCCSITCNITAGVVISIGDHKTRKKDVLEKMYRQELTKSAMKKVEKKRGLRADSAEDGLWDAVDQTVEEQVKEDVKEREEGVASDPDTELESPMSNGEGIGYMPIQGSSQSSGLDQRRLGLPRVTTTTTTSHGPNGVSTTTTTRIS</sequence>
<dbReference type="Proteomes" id="UP000235672">
    <property type="component" value="Unassembled WGS sequence"/>
</dbReference>
<name>A0A2J6PM48_9HELO</name>
<dbReference type="OrthoDB" id="3365211at2759"/>
<dbReference type="PANTHER" id="PTHR35872:SF2">
    <property type="entry name" value="INTEGRAL MEMBRANE PROTEIN (AFU_ORTHOLOGUE AFUA_5G07110)"/>
    <property type="match status" value="1"/>
</dbReference>
<reference evidence="3 4" key="1">
    <citation type="submission" date="2016-05" db="EMBL/GenBank/DDBJ databases">
        <title>A degradative enzymes factory behind the ericoid mycorrhizal symbiosis.</title>
        <authorList>
            <consortium name="DOE Joint Genome Institute"/>
            <person name="Martino E."/>
            <person name="Morin E."/>
            <person name="Grelet G."/>
            <person name="Kuo A."/>
            <person name="Kohler A."/>
            <person name="Daghino S."/>
            <person name="Barry K."/>
            <person name="Choi C."/>
            <person name="Cichocki N."/>
            <person name="Clum A."/>
            <person name="Copeland A."/>
            <person name="Hainaut M."/>
            <person name="Haridas S."/>
            <person name="Labutti K."/>
            <person name="Lindquist E."/>
            <person name="Lipzen A."/>
            <person name="Khouja H.-R."/>
            <person name="Murat C."/>
            <person name="Ohm R."/>
            <person name="Olson A."/>
            <person name="Spatafora J."/>
            <person name="Veneault-Fourrey C."/>
            <person name="Henrissat B."/>
            <person name="Grigoriev I."/>
            <person name="Martin F."/>
            <person name="Perotto S."/>
        </authorList>
    </citation>
    <scope>NUCLEOTIDE SEQUENCE [LARGE SCALE GENOMIC DNA]</scope>
    <source>
        <strain evidence="3 4">UAMH 7357</strain>
    </source>
</reference>
<feature type="transmembrane region" description="Helical" evidence="2">
    <location>
        <begin position="173"/>
        <end position="201"/>
    </location>
</feature>
<evidence type="ECO:0000313" key="3">
    <source>
        <dbReference type="EMBL" id="PMD15087.1"/>
    </source>
</evidence>
<organism evidence="3 4">
    <name type="scientific">Hyaloscypha hepaticicola</name>
    <dbReference type="NCBI Taxonomy" id="2082293"/>
    <lineage>
        <taxon>Eukaryota</taxon>
        <taxon>Fungi</taxon>
        <taxon>Dikarya</taxon>
        <taxon>Ascomycota</taxon>
        <taxon>Pezizomycotina</taxon>
        <taxon>Leotiomycetes</taxon>
        <taxon>Helotiales</taxon>
        <taxon>Hyaloscyphaceae</taxon>
        <taxon>Hyaloscypha</taxon>
    </lineage>
</organism>
<feature type="compositionally biased region" description="Basic and acidic residues" evidence="1">
    <location>
        <begin position="430"/>
        <end position="441"/>
    </location>
</feature>
<proteinExistence type="predicted"/>
<keyword evidence="4" id="KW-1185">Reference proteome</keyword>
<feature type="transmembrane region" description="Helical" evidence="2">
    <location>
        <begin position="322"/>
        <end position="348"/>
    </location>
</feature>
<evidence type="ECO:0000256" key="1">
    <source>
        <dbReference type="SAM" id="MobiDB-lite"/>
    </source>
</evidence>
<protein>
    <recommendedName>
        <fullName evidence="5">Integral membrane protein</fullName>
    </recommendedName>
</protein>
<keyword evidence="2" id="KW-0472">Membrane</keyword>
<dbReference type="InterPro" id="IPR021369">
    <property type="entry name" value="DUF2985"/>
</dbReference>
<feature type="region of interest" description="Disordered" evidence="1">
    <location>
        <begin position="64"/>
        <end position="110"/>
    </location>
</feature>
<feature type="region of interest" description="Disordered" evidence="1">
    <location>
        <begin position="1"/>
        <end position="20"/>
    </location>
</feature>
<evidence type="ECO:0000313" key="4">
    <source>
        <dbReference type="Proteomes" id="UP000235672"/>
    </source>
</evidence>
<evidence type="ECO:0008006" key="5">
    <source>
        <dbReference type="Google" id="ProtNLM"/>
    </source>
</evidence>
<dbReference type="PANTHER" id="PTHR35872">
    <property type="entry name" value="INTEGRAL MEMBRANE PROTEIN (AFU_ORTHOLOGUE AFUA_5G07110)"/>
    <property type="match status" value="1"/>
</dbReference>
<feature type="compositionally biased region" description="Basic and acidic residues" evidence="1">
    <location>
        <begin position="1"/>
        <end position="18"/>
    </location>
</feature>
<evidence type="ECO:0000256" key="2">
    <source>
        <dbReference type="SAM" id="Phobius"/>
    </source>
</evidence>
<dbReference type="Pfam" id="PF11204">
    <property type="entry name" value="DUF2985"/>
    <property type="match status" value="1"/>
</dbReference>
<feature type="transmembrane region" description="Helical" evidence="2">
    <location>
        <begin position="207"/>
        <end position="228"/>
    </location>
</feature>
<dbReference type="EMBL" id="KZ613516">
    <property type="protein sequence ID" value="PMD15087.1"/>
    <property type="molecule type" value="Genomic_DNA"/>
</dbReference>
<dbReference type="AlphaFoldDB" id="A0A2J6PM48"/>
<feature type="transmembrane region" description="Helical" evidence="2">
    <location>
        <begin position="354"/>
        <end position="375"/>
    </location>
</feature>
<feature type="compositionally biased region" description="Polar residues" evidence="1">
    <location>
        <begin position="491"/>
        <end position="506"/>
    </location>
</feature>
<keyword evidence="2" id="KW-1133">Transmembrane helix</keyword>
<gene>
    <name evidence="3" type="ORF">NA56DRAFT_582582</name>
</gene>
<accession>A0A2J6PM48</accession>
<feature type="compositionally biased region" description="Basic and acidic residues" evidence="1">
    <location>
        <begin position="84"/>
        <end position="100"/>
    </location>
</feature>